<dbReference type="UniPathway" id="UPA00049">
    <property type="reaction ID" value="UER00062"/>
</dbReference>
<keyword evidence="19" id="KW-1185">Reference proteome</keyword>
<evidence type="ECO:0000256" key="5">
    <source>
        <dbReference type="ARBA" id="ARBA00005072"/>
    </source>
</evidence>
<evidence type="ECO:0000256" key="13">
    <source>
        <dbReference type="ARBA" id="ARBA00048798"/>
    </source>
</evidence>
<dbReference type="FunCoup" id="A0A1M6DXK3">
    <property type="interactions" value="436"/>
</dbReference>
<evidence type="ECO:0000256" key="17">
    <source>
        <dbReference type="RuleBase" id="RU364094"/>
    </source>
</evidence>
<evidence type="ECO:0000256" key="3">
    <source>
        <dbReference type="ARBA" id="ARBA00004824"/>
    </source>
</evidence>
<sequence length="293" mass="32136">MSDNSKIWLDGQLVDKSAATISVFDHGLLYGDGIFEGIRFYSGRVFRLEEHIDRLLLSAKAILLDLPWTKEEICQATVDTVKANGLTDGYIRLVITRGEGGLGLNPYLCPKPSMFIIAAAIQLYPEENYVNGLELITCATRRPTPASLSPQIKSLNYLNNVMAKIECIQAGVMEGIMLNEQGYVAESTGDNVFVLKNGVVYTPPVSDGSLDGITRQVIFELCANAGIEIKEKSMTRYDLYTADEAFLTGTAAEVIPFVKLDQRPIGDGNPGKITQRLIKDFRELANSEGTPCT</sequence>
<dbReference type="GO" id="GO:0005829">
    <property type="term" value="C:cytosol"/>
    <property type="evidence" value="ECO:0007669"/>
    <property type="project" value="TreeGrafter"/>
</dbReference>
<dbReference type="InterPro" id="IPR001544">
    <property type="entry name" value="Aminotrans_IV"/>
</dbReference>
<keyword evidence="10 16" id="KW-0663">Pyridoxal phosphate</keyword>
<comment type="pathway">
    <text evidence="5 17">Amino-acid biosynthesis; L-leucine biosynthesis; L-leucine from 3-methyl-2-oxobutanoate: step 4/4.</text>
</comment>
<keyword evidence="7 17" id="KW-0032">Aminotransferase</keyword>
<dbReference type="InParanoid" id="A0A1M6DXK3"/>
<evidence type="ECO:0000256" key="7">
    <source>
        <dbReference type="ARBA" id="ARBA00022576"/>
    </source>
</evidence>
<dbReference type="SUPFAM" id="SSF56752">
    <property type="entry name" value="D-aminoacid aminotransferase-like PLP-dependent enzymes"/>
    <property type="match status" value="1"/>
</dbReference>
<evidence type="ECO:0000256" key="2">
    <source>
        <dbReference type="ARBA" id="ARBA00003109"/>
    </source>
</evidence>
<dbReference type="Gene3D" id="3.20.10.10">
    <property type="entry name" value="D-amino Acid Aminotransferase, subunit A, domain 2"/>
    <property type="match status" value="1"/>
</dbReference>
<dbReference type="GO" id="GO:0009097">
    <property type="term" value="P:isoleucine biosynthetic process"/>
    <property type="evidence" value="ECO:0007669"/>
    <property type="project" value="UniProtKB-UniPathway"/>
</dbReference>
<dbReference type="AlphaFoldDB" id="A0A1M6DXK3"/>
<evidence type="ECO:0000256" key="4">
    <source>
        <dbReference type="ARBA" id="ARBA00004931"/>
    </source>
</evidence>
<keyword evidence="8 17" id="KW-0028">Amino-acid biosynthesis</keyword>
<dbReference type="UniPathway" id="UPA00047">
    <property type="reaction ID" value="UER00058"/>
</dbReference>
<evidence type="ECO:0000256" key="11">
    <source>
        <dbReference type="ARBA" id="ARBA00023304"/>
    </source>
</evidence>
<comment type="pathway">
    <text evidence="3 17">Amino-acid biosynthesis; L-isoleucine biosynthesis; L-isoleucine from 2-oxobutanoate: step 4/4.</text>
</comment>
<dbReference type="GO" id="GO:0009099">
    <property type="term" value="P:L-valine biosynthetic process"/>
    <property type="evidence" value="ECO:0007669"/>
    <property type="project" value="UniProtKB-UniPathway"/>
</dbReference>
<dbReference type="GO" id="GO:0052656">
    <property type="term" value="F:L-isoleucine-2-oxoglutarate transaminase activity"/>
    <property type="evidence" value="ECO:0007669"/>
    <property type="project" value="RHEA"/>
</dbReference>
<dbReference type="NCBIfam" id="TIGR01122">
    <property type="entry name" value="ilvE_I"/>
    <property type="match status" value="1"/>
</dbReference>
<organism evidence="18 19">
    <name type="scientific">Rubritalea squalenifaciens DSM 18772</name>
    <dbReference type="NCBI Taxonomy" id="1123071"/>
    <lineage>
        <taxon>Bacteria</taxon>
        <taxon>Pseudomonadati</taxon>
        <taxon>Verrucomicrobiota</taxon>
        <taxon>Verrucomicrobiia</taxon>
        <taxon>Verrucomicrobiales</taxon>
        <taxon>Rubritaleaceae</taxon>
        <taxon>Rubritalea</taxon>
    </lineage>
</organism>
<comment type="function">
    <text evidence="2 17">Acts on leucine, isoleucine and valine.</text>
</comment>
<dbReference type="EC" id="2.6.1.42" evidence="17"/>
<comment type="pathway">
    <text evidence="4 17">Amino-acid biosynthesis; L-valine biosynthesis; L-valine from pyruvate: step 4/4.</text>
</comment>
<dbReference type="InterPro" id="IPR018300">
    <property type="entry name" value="Aminotrans_IV_CS"/>
</dbReference>
<dbReference type="Proteomes" id="UP000184510">
    <property type="component" value="Unassembled WGS sequence"/>
</dbReference>
<evidence type="ECO:0000256" key="10">
    <source>
        <dbReference type="ARBA" id="ARBA00022898"/>
    </source>
</evidence>
<dbReference type="GO" id="GO:0052655">
    <property type="term" value="F:L-valine-2-oxoglutarate transaminase activity"/>
    <property type="evidence" value="ECO:0007669"/>
    <property type="project" value="RHEA"/>
</dbReference>
<dbReference type="RefSeq" id="WP_143158239.1">
    <property type="nucleotide sequence ID" value="NZ_FQYR01000002.1"/>
</dbReference>
<dbReference type="InterPro" id="IPR050571">
    <property type="entry name" value="Class-IV_PLP-Dep_Aminotrnsfr"/>
</dbReference>
<comment type="catalytic activity">
    <reaction evidence="13 17">
        <text>L-isoleucine + 2-oxoglutarate = (S)-3-methyl-2-oxopentanoate + L-glutamate</text>
        <dbReference type="Rhea" id="RHEA:24801"/>
        <dbReference type="ChEBI" id="CHEBI:16810"/>
        <dbReference type="ChEBI" id="CHEBI:29985"/>
        <dbReference type="ChEBI" id="CHEBI:35146"/>
        <dbReference type="ChEBI" id="CHEBI:58045"/>
        <dbReference type="EC" id="2.6.1.42"/>
    </reaction>
</comment>
<evidence type="ECO:0000256" key="15">
    <source>
        <dbReference type="RuleBase" id="RU004106"/>
    </source>
</evidence>
<gene>
    <name evidence="17" type="primary">ilvE</name>
    <name evidence="18" type="ORF">SAMN02745181_0863</name>
</gene>
<comment type="catalytic activity">
    <reaction evidence="14 17">
        <text>L-leucine + 2-oxoglutarate = 4-methyl-2-oxopentanoate + L-glutamate</text>
        <dbReference type="Rhea" id="RHEA:18321"/>
        <dbReference type="ChEBI" id="CHEBI:16810"/>
        <dbReference type="ChEBI" id="CHEBI:17865"/>
        <dbReference type="ChEBI" id="CHEBI:29985"/>
        <dbReference type="ChEBI" id="CHEBI:57427"/>
        <dbReference type="EC" id="2.6.1.42"/>
    </reaction>
</comment>
<dbReference type="InterPro" id="IPR043132">
    <property type="entry name" value="BCAT-like_C"/>
</dbReference>
<dbReference type="PANTHER" id="PTHR42743">
    <property type="entry name" value="AMINO-ACID AMINOTRANSFERASE"/>
    <property type="match status" value="1"/>
</dbReference>
<dbReference type="FunFam" id="3.30.470.10:FF:000006">
    <property type="entry name" value="Branched-chain-amino-acid aminotransferase"/>
    <property type="match status" value="1"/>
</dbReference>
<evidence type="ECO:0000256" key="8">
    <source>
        <dbReference type="ARBA" id="ARBA00022605"/>
    </source>
</evidence>
<dbReference type="Gene3D" id="3.30.470.10">
    <property type="match status" value="1"/>
</dbReference>
<dbReference type="PANTHER" id="PTHR42743:SF11">
    <property type="entry name" value="AMINODEOXYCHORISMATE LYASE"/>
    <property type="match status" value="1"/>
</dbReference>
<dbReference type="PROSITE" id="PS00770">
    <property type="entry name" value="AA_TRANSFER_CLASS_4"/>
    <property type="match status" value="1"/>
</dbReference>
<evidence type="ECO:0000256" key="16">
    <source>
        <dbReference type="RuleBase" id="RU004516"/>
    </source>
</evidence>
<dbReference type="Pfam" id="PF01063">
    <property type="entry name" value="Aminotran_4"/>
    <property type="match status" value="1"/>
</dbReference>
<evidence type="ECO:0000256" key="9">
    <source>
        <dbReference type="ARBA" id="ARBA00022679"/>
    </source>
</evidence>
<evidence type="ECO:0000256" key="12">
    <source>
        <dbReference type="ARBA" id="ARBA00048212"/>
    </source>
</evidence>
<dbReference type="EMBL" id="FQYR01000002">
    <property type="protein sequence ID" value="SHI77883.1"/>
    <property type="molecule type" value="Genomic_DNA"/>
</dbReference>
<evidence type="ECO:0000256" key="6">
    <source>
        <dbReference type="ARBA" id="ARBA00009320"/>
    </source>
</evidence>
<dbReference type="GO" id="GO:0009098">
    <property type="term" value="P:L-leucine biosynthetic process"/>
    <property type="evidence" value="ECO:0007669"/>
    <property type="project" value="UniProtKB-UniPathway"/>
</dbReference>
<comment type="similarity">
    <text evidence="6 15">Belongs to the class-IV pyridoxal-phosphate-dependent aminotransferase family.</text>
</comment>
<evidence type="ECO:0000313" key="19">
    <source>
        <dbReference type="Proteomes" id="UP000184510"/>
    </source>
</evidence>
<dbReference type="InterPro" id="IPR005785">
    <property type="entry name" value="B_amino_transI"/>
</dbReference>
<dbReference type="UniPathway" id="UPA00048">
    <property type="reaction ID" value="UER00073"/>
</dbReference>
<name>A0A1M6DXK3_9BACT</name>
<keyword evidence="11 17" id="KW-0100">Branched-chain amino acid biosynthesis</keyword>
<reference evidence="18 19" key="1">
    <citation type="submission" date="2016-11" db="EMBL/GenBank/DDBJ databases">
        <authorList>
            <person name="Jaros S."/>
            <person name="Januszkiewicz K."/>
            <person name="Wedrychowicz H."/>
        </authorList>
    </citation>
    <scope>NUCLEOTIDE SEQUENCE [LARGE SCALE GENOMIC DNA]</scope>
    <source>
        <strain evidence="18 19">DSM 18772</strain>
    </source>
</reference>
<comment type="cofactor">
    <cofactor evidence="1 16">
        <name>pyridoxal 5'-phosphate</name>
        <dbReference type="ChEBI" id="CHEBI:597326"/>
    </cofactor>
</comment>
<dbReference type="CDD" id="cd01558">
    <property type="entry name" value="D-AAT_like"/>
    <property type="match status" value="1"/>
</dbReference>
<evidence type="ECO:0000256" key="14">
    <source>
        <dbReference type="ARBA" id="ARBA00049229"/>
    </source>
</evidence>
<protein>
    <recommendedName>
        <fullName evidence="17">Branched-chain-amino-acid aminotransferase</fullName>
        <shortName evidence="17">BCAT</shortName>
        <ecNumber evidence="17">2.6.1.42</ecNumber>
    </recommendedName>
</protein>
<keyword evidence="9 17" id="KW-0808">Transferase</keyword>
<dbReference type="GO" id="GO:0052654">
    <property type="term" value="F:L-leucine-2-oxoglutarate transaminase activity"/>
    <property type="evidence" value="ECO:0007669"/>
    <property type="project" value="RHEA"/>
</dbReference>
<evidence type="ECO:0000313" key="18">
    <source>
        <dbReference type="EMBL" id="SHI77883.1"/>
    </source>
</evidence>
<dbReference type="InterPro" id="IPR036038">
    <property type="entry name" value="Aminotransferase-like"/>
</dbReference>
<comment type="catalytic activity">
    <reaction evidence="12 17">
        <text>L-valine + 2-oxoglutarate = 3-methyl-2-oxobutanoate + L-glutamate</text>
        <dbReference type="Rhea" id="RHEA:24813"/>
        <dbReference type="ChEBI" id="CHEBI:11851"/>
        <dbReference type="ChEBI" id="CHEBI:16810"/>
        <dbReference type="ChEBI" id="CHEBI:29985"/>
        <dbReference type="ChEBI" id="CHEBI:57762"/>
        <dbReference type="EC" id="2.6.1.42"/>
    </reaction>
</comment>
<dbReference type="STRING" id="1123071.SAMN02745181_0863"/>
<dbReference type="FunFam" id="3.20.10.10:FF:000002">
    <property type="entry name" value="D-alanine aminotransferase"/>
    <property type="match status" value="1"/>
</dbReference>
<dbReference type="InterPro" id="IPR043131">
    <property type="entry name" value="BCAT-like_N"/>
</dbReference>
<dbReference type="OrthoDB" id="9805628at2"/>
<proteinExistence type="inferred from homology"/>
<accession>A0A1M6DXK3</accession>
<dbReference type="NCBIfam" id="NF006185">
    <property type="entry name" value="PRK08320.1"/>
    <property type="match status" value="1"/>
</dbReference>
<evidence type="ECO:0000256" key="1">
    <source>
        <dbReference type="ARBA" id="ARBA00001933"/>
    </source>
</evidence>